<keyword evidence="1" id="KW-0175">Coiled coil</keyword>
<accession>A0A2W4F5X6</accession>
<feature type="coiled-coil region" evidence="1">
    <location>
        <begin position="1"/>
        <end position="28"/>
    </location>
</feature>
<keyword evidence="3" id="KW-1185">Reference proteome</keyword>
<dbReference type="Proteomes" id="UP000248925">
    <property type="component" value="Unassembled WGS sequence"/>
</dbReference>
<sequence>MDESDNDLSSTNDQAQALKRTLDDLDGRSRSFGAALAGALTSATMGGKGLDSVLRGLGNRLTDIALSAGLKPLEGAIGSATSSLANGIGNLFAFADGAAPGRMTAFADGGVVASPTYFPMGGDLGLMGEAGSEAILPLKRGSDGSLGVAMSGHGVSPIVFNVTTQDAHSFQKSEAQISAMLARTAMRGQRNL</sequence>
<evidence type="ECO:0000256" key="1">
    <source>
        <dbReference type="SAM" id="Coils"/>
    </source>
</evidence>
<comment type="caution">
    <text evidence="2">The sequence shown here is derived from an EMBL/GenBank/DDBJ whole genome shotgun (WGS) entry which is preliminary data.</text>
</comment>
<proteinExistence type="predicted"/>
<evidence type="ECO:0000313" key="2">
    <source>
        <dbReference type="EMBL" id="PZM17083.1"/>
    </source>
</evidence>
<dbReference type="OrthoDB" id="8448547at2"/>
<dbReference type="RefSeq" id="WP_111158410.1">
    <property type="nucleotide sequence ID" value="NZ_PCDP01000001.1"/>
</dbReference>
<organism evidence="2 3">
    <name type="scientific">Rhizobium tubonense</name>
    <dbReference type="NCBI Taxonomy" id="484088"/>
    <lineage>
        <taxon>Bacteria</taxon>
        <taxon>Pseudomonadati</taxon>
        <taxon>Pseudomonadota</taxon>
        <taxon>Alphaproteobacteria</taxon>
        <taxon>Hyphomicrobiales</taxon>
        <taxon>Rhizobiaceae</taxon>
        <taxon>Rhizobium/Agrobacterium group</taxon>
        <taxon>Rhizobium</taxon>
    </lineage>
</organism>
<name>A0A2W4F5X6_9HYPH</name>
<dbReference type="EMBL" id="PCDP01000001">
    <property type="protein sequence ID" value="PZM17083.1"/>
    <property type="molecule type" value="Genomic_DNA"/>
</dbReference>
<evidence type="ECO:0000313" key="3">
    <source>
        <dbReference type="Proteomes" id="UP000248925"/>
    </source>
</evidence>
<reference evidence="2 3" key="1">
    <citation type="journal article" date="2018" name="Sci. Rep.">
        <title>Rhizobium tumorigenes sp. nov., a novel plant tumorigenic bacterium isolated from cane gall tumors on thornless blackberry.</title>
        <authorList>
            <person name="Kuzmanovi N."/>
            <person name="Smalla K."/>
            <person name="Gronow S."/>
            <person name="PuBawska J."/>
        </authorList>
    </citation>
    <scope>NUCLEOTIDE SEQUENCE [LARGE SCALE GENOMIC DNA]</scope>
    <source>
        <strain evidence="2 3">CCBAU 85046</strain>
    </source>
</reference>
<dbReference type="AlphaFoldDB" id="A0A2W4F5X6"/>
<protein>
    <submittedName>
        <fullName evidence="2">Phage tail protein</fullName>
    </submittedName>
</protein>
<gene>
    <name evidence="2" type="ORF">CPY51_02270</name>
</gene>